<dbReference type="CDD" id="cd02440">
    <property type="entry name" value="AdoMet_MTases"/>
    <property type="match status" value="1"/>
</dbReference>
<dbReference type="RefSeq" id="WP_050061783.1">
    <property type="nucleotide sequence ID" value="NZ_JACHEK010000006.1"/>
</dbReference>
<comment type="caution">
    <text evidence="7">The sequence shown here is derived from an EMBL/GenBank/DDBJ whole genome shotgun (WGS) entry which is preliminary data.</text>
</comment>
<reference evidence="7 8" key="1">
    <citation type="submission" date="2020-08" db="EMBL/GenBank/DDBJ databases">
        <title>Genomic Encyclopedia of Type Strains, Phase IV (KMG-IV): sequencing the most valuable type-strain genomes for metagenomic binning, comparative biology and taxonomic classification.</title>
        <authorList>
            <person name="Goeker M."/>
        </authorList>
    </citation>
    <scope>NUCLEOTIDE SEQUENCE [LARGE SCALE GENOMIC DNA]</scope>
    <source>
        <strain evidence="7 8">DSM 103733</strain>
    </source>
</reference>
<evidence type="ECO:0000256" key="5">
    <source>
        <dbReference type="ARBA" id="ARBA00022691"/>
    </source>
</evidence>
<evidence type="ECO:0000256" key="1">
    <source>
        <dbReference type="ARBA" id="ARBA00004953"/>
    </source>
</evidence>
<dbReference type="PIRSF" id="PIRSF036428">
    <property type="entry name" value="CobL"/>
    <property type="match status" value="1"/>
</dbReference>
<comment type="pathway">
    <text evidence="1">Cofactor biosynthesis; adenosylcobalamin biosynthesis.</text>
</comment>
<dbReference type="SUPFAM" id="SSF53790">
    <property type="entry name" value="Tetrapyrrole methylase"/>
    <property type="match status" value="1"/>
</dbReference>
<dbReference type="Pfam" id="PF00590">
    <property type="entry name" value="TP_methylase"/>
    <property type="match status" value="1"/>
</dbReference>
<dbReference type="PANTHER" id="PTHR43182:SF1">
    <property type="entry name" value="COBALT-PRECORRIN-7 C(5)-METHYLTRANSFERASE"/>
    <property type="match status" value="1"/>
</dbReference>
<dbReference type="PANTHER" id="PTHR43182">
    <property type="entry name" value="COBALT-PRECORRIN-6B C(15)-METHYLTRANSFERASE (DECARBOXYLATING)"/>
    <property type="match status" value="1"/>
</dbReference>
<gene>
    <name evidence="7" type="ORF">HNQ77_003294</name>
</gene>
<dbReference type="UniPathway" id="UPA00148"/>
<dbReference type="Gene3D" id="3.40.50.150">
    <property type="entry name" value="Vaccinia Virus protein VP39"/>
    <property type="match status" value="1"/>
</dbReference>
<evidence type="ECO:0000256" key="2">
    <source>
        <dbReference type="ARBA" id="ARBA00022573"/>
    </source>
</evidence>
<dbReference type="EMBL" id="JACHEK010000006">
    <property type="protein sequence ID" value="MBB6145336.1"/>
    <property type="molecule type" value="Genomic_DNA"/>
</dbReference>
<dbReference type="InterPro" id="IPR014777">
    <property type="entry name" value="4pyrrole_Mease_sub1"/>
</dbReference>
<dbReference type="InterPro" id="IPR029063">
    <property type="entry name" value="SAM-dependent_MTases_sf"/>
</dbReference>
<dbReference type="InterPro" id="IPR006365">
    <property type="entry name" value="Cbl_synth_CobL"/>
</dbReference>
<dbReference type="NCBIfam" id="TIGR02469">
    <property type="entry name" value="CbiT"/>
    <property type="match status" value="1"/>
</dbReference>
<accession>A0A841JVG5</accession>
<dbReference type="InterPro" id="IPR000878">
    <property type="entry name" value="4pyrrol_Mease"/>
</dbReference>
<proteinExistence type="predicted"/>
<dbReference type="NCBIfam" id="TIGR02467">
    <property type="entry name" value="CbiE"/>
    <property type="match status" value="1"/>
</dbReference>
<protein>
    <submittedName>
        <fullName evidence="7">Precorrin-6Y C5,15-methyltransferase (Decarboxylating)</fullName>
        <ecNumber evidence="7">2.1.1.132</ecNumber>
    </submittedName>
</protein>
<dbReference type="GO" id="GO:0008276">
    <property type="term" value="F:protein methyltransferase activity"/>
    <property type="evidence" value="ECO:0007669"/>
    <property type="project" value="InterPro"/>
</dbReference>
<dbReference type="GO" id="GO:0009236">
    <property type="term" value="P:cobalamin biosynthetic process"/>
    <property type="evidence" value="ECO:0007669"/>
    <property type="project" value="UniProtKB-UniPathway"/>
</dbReference>
<keyword evidence="4 7" id="KW-0808">Transferase</keyword>
<organism evidence="7 8">
    <name type="scientific">Silvibacterium bohemicum</name>
    <dbReference type="NCBI Taxonomy" id="1577686"/>
    <lineage>
        <taxon>Bacteria</taxon>
        <taxon>Pseudomonadati</taxon>
        <taxon>Acidobacteriota</taxon>
        <taxon>Terriglobia</taxon>
        <taxon>Terriglobales</taxon>
        <taxon>Acidobacteriaceae</taxon>
        <taxon>Silvibacterium</taxon>
    </lineage>
</organism>
<evidence type="ECO:0000256" key="3">
    <source>
        <dbReference type="ARBA" id="ARBA00022603"/>
    </source>
</evidence>
<feature type="domain" description="Tetrapyrrole methylase" evidence="6">
    <location>
        <begin position="17"/>
        <end position="199"/>
    </location>
</feature>
<dbReference type="GO" id="GO:0032259">
    <property type="term" value="P:methylation"/>
    <property type="evidence" value="ECO:0007669"/>
    <property type="project" value="UniProtKB-KW"/>
</dbReference>
<dbReference type="OrthoDB" id="9780707at2"/>
<dbReference type="InterPro" id="IPR012818">
    <property type="entry name" value="CbiE"/>
</dbReference>
<sequence length="414" mass="44494">MQNATRATLETAVQRWLTIVGIGEDGWDGLNSEARQAIESADILFGGVRHLALVPAGAAPRIAWPSPMMLAVQELLTKHRGQQNIVVLASGDPMLHGVGVTLTRELARTEFRVIPQISAFSLVCARMGWPATETGLVSLVNRPIEQLHRHLYPDQRVVVFSEDGATPAAVARMLTSRGYGSSRMCVFESLGGTSEKVIEEAARSWSAERSSDLNAIALLCAADADSMPLSLVPGLPESVFESDGQLTKREVRAITLARLAPLPGQLLWDVGAGSGTIGIEWMRVHPSCSCIAFEERAERAERIQTNAKHLGVPALKVVMGSAPSSFAGMNVPHAIFIGGGLSKDMFEACWDRLASGGRLVANAVTVESEAMLSSLQKLYGGDLTRIQVARAEPVGGMLGWRPFMPITQWAVVKP</sequence>
<dbReference type="InterPro" id="IPR014008">
    <property type="entry name" value="Cbl_synth_MTase_CbiT"/>
</dbReference>
<evidence type="ECO:0000313" key="8">
    <source>
        <dbReference type="Proteomes" id="UP000538666"/>
    </source>
</evidence>
<dbReference type="GO" id="GO:0046025">
    <property type="term" value="F:precorrin-6Y C5,15-methyltransferase (decarboxylating) activity"/>
    <property type="evidence" value="ECO:0007669"/>
    <property type="project" value="UniProtKB-EC"/>
</dbReference>
<dbReference type="AlphaFoldDB" id="A0A841JVG5"/>
<dbReference type="Proteomes" id="UP000538666">
    <property type="component" value="Unassembled WGS sequence"/>
</dbReference>
<name>A0A841JVG5_9BACT</name>
<keyword evidence="8" id="KW-1185">Reference proteome</keyword>
<dbReference type="SUPFAM" id="SSF53335">
    <property type="entry name" value="S-adenosyl-L-methionine-dependent methyltransferases"/>
    <property type="match status" value="1"/>
</dbReference>
<dbReference type="InterPro" id="IPR050714">
    <property type="entry name" value="Cobalamin_biosynth_MTase"/>
</dbReference>
<keyword evidence="2" id="KW-0169">Cobalamin biosynthesis</keyword>
<evidence type="ECO:0000313" key="7">
    <source>
        <dbReference type="EMBL" id="MBB6145336.1"/>
    </source>
</evidence>
<evidence type="ECO:0000256" key="4">
    <source>
        <dbReference type="ARBA" id="ARBA00022679"/>
    </source>
</evidence>
<dbReference type="Gene3D" id="3.40.1010.10">
    <property type="entry name" value="Cobalt-precorrin-4 Transmethylase, Domain 1"/>
    <property type="match status" value="1"/>
</dbReference>
<keyword evidence="3 7" id="KW-0489">Methyltransferase</keyword>
<dbReference type="EC" id="2.1.1.132" evidence="7"/>
<keyword evidence="5" id="KW-0949">S-adenosyl-L-methionine</keyword>
<evidence type="ECO:0000259" key="6">
    <source>
        <dbReference type="Pfam" id="PF00590"/>
    </source>
</evidence>
<dbReference type="InterPro" id="IPR035996">
    <property type="entry name" value="4pyrrol_Methylase_sf"/>
</dbReference>
<dbReference type="CDD" id="cd11644">
    <property type="entry name" value="Precorrin-6Y-MT"/>
    <property type="match status" value="1"/>
</dbReference>